<keyword evidence="2" id="KW-1185">Reference proteome</keyword>
<sequence length="634" mass="70353">FVTFLLISPAHQLTPSLTFPCLSFFLLLRFPMYSLPDIVSRFIRCAVSLKRLSEFLDAEELVDDAVGTNPEKGDAITVKRATFGLSEYDTPVLEDVDLNFKAGSLVAIVGAVGSGKSALLSAILGTIKRTSGSLDVKGRLAYVAQQPWIQNATLKENIVFTNPSDDHRYQQIVEACALTPDLDMLPEGDATYVGDRGTNLSGGQKLRISLARAAYHDADVYLLDDPFSSVDAHVASHLFEHVVGPAGILKSKTRLFVTHSTAYLRAVDWIVFLDKGRVGEQGTYDELLARTENKFSKFLRNHSMRKYGEDDSESVAEDTGKRPSDERVEKDAEDECKLADDERANRGNVGWQTYYEYVKRVGWNFFLPALLAAILGSGFEYGSSLWLTAWSQNPDPSRRLGYMLGYGGLLTTTSGLTYITWLLFVLGSLRAAFSFHSSLLESVVHSSISLFDTTPVGRLVNRFSRDIDLIDRDVPFFAVMTINCLVAMLILAVVVCLPSAYFGLMMLLVTILFLGLMWLSLPSFRQMRRLQSVSRSPVLSHFGETVSGVDTIRAFGATKPFMDTLERRLDDYINCNVHFAALEGRSPVLSHFGETVSGVDTIRAFGATKPFMDTLERRLDDYINCNVHFAALEG</sequence>
<name>A0AC60QAL1_IXOPE</name>
<dbReference type="Proteomes" id="UP000805193">
    <property type="component" value="Unassembled WGS sequence"/>
</dbReference>
<dbReference type="EMBL" id="JABSTQ010009261">
    <property type="protein sequence ID" value="KAG0431060.1"/>
    <property type="molecule type" value="Genomic_DNA"/>
</dbReference>
<gene>
    <name evidence="1" type="ORF">HPB47_022131</name>
</gene>
<organism evidence="1 2">
    <name type="scientific">Ixodes persulcatus</name>
    <name type="common">Taiga tick</name>
    <dbReference type="NCBI Taxonomy" id="34615"/>
    <lineage>
        <taxon>Eukaryota</taxon>
        <taxon>Metazoa</taxon>
        <taxon>Ecdysozoa</taxon>
        <taxon>Arthropoda</taxon>
        <taxon>Chelicerata</taxon>
        <taxon>Arachnida</taxon>
        <taxon>Acari</taxon>
        <taxon>Parasitiformes</taxon>
        <taxon>Ixodida</taxon>
        <taxon>Ixodoidea</taxon>
        <taxon>Ixodidae</taxon>
        <taxon>Ixodinae</taxon>
        <taxon>Ixodes</taxon>
    </lineage>
</organism>
<evidence type="ECO:0000313" key="1">
    <source>
        <dbReference type="EMBL" id="KAG0431060.1"/>
    </source>
</evidence>
<reference evidence="1 2" key="1">
    <citation type="journal article" date="2020" name="Cell">
        <title>Large-Scale Comparative Analyses of Tick Genomes Elucidate Their Genetic Diversity and Vector Capacities.</title>
        <authorList>
            <consortium name="Tick Genome and Microbiome Consortium (TIGMIC)"/>
            <person name="Jia N."/>
            <person name="Wang J."/>
            <person name="Shi W."/>
            <person name="Du L."/>
            <person name="Sun Y."/>
            <person name="Zhan W."/>
            <person name="Jiang J.F."/>
            <person name="Wang Q."/>
            <person name="Zhang B."/>
            <person name="Ji P."/>
            <person name="Bell-Sakyi L."/>
            <person name="Cui X.M."/>
            <person name="Yuan T.T."/>
            <person name="Jiang B.G."/>
            <person name="Yang W.F."/>
            <person name="Lam T.T."/>
            <person name="Chang Q.C."/>
            <person name="Ding S.J."/>
            <person name="Wang X.J."/>
            <person name="Zhu J.G."/>
            <person name="Ruan X.D."/>
            <person name="Zhao L."/>
            <person name="Wei J.T."/>
            <person name="Ye R.Z."/>
            <person name="Que T.C."/>
            <person name="Du C.H."/>
            <person name="Zhou Y.H."/>
            <person name="Cheng J.X."/>
            <person name="Dai P.F."/>
            <person name="Guo W.B."/>
            <person name="Han X.H."/>
            <person name="Huang E.J."/>
            <person name="Li L.F."/>
            <person name="Wei W."/>
            <person name="Gao Y.C."/>
            <person name="Liu J.Z."/>
            <person name="Shao H.Z."/>
            <person name="Wang X."/>
            <person name="Wang C.C."/>
            <person name="Yang T.C."/>
            <person name="Huo Q.B."/>
            <person name="Li W."/>
            <person name="Chen H.Y."/>
            <person name="Chen S.E."/>
            <person name="Zhou L.G."/>
            <person name="Ni X.B."/>
            <person name="Tian J.H."/>
            <person name="Sheng Y."/>
            <person name="Liu T."/>
            <person name="Pan Y.S."/>
            <person name="Xia L.Y."/>
            <person name="Li J."/>
            <person name="Zhao F."/>
            <person name="Cao W.C."/>
        </authorList>
    </citation>
    <scope>NUCLEOTIDE SEQUENCE [LARGE SCALE GENOMIC DNA]</scope>
    <source>
        <strain evidence="1">Iper-2018</strain>
    </source>
</reference>
<feature type="non-terminal residue" evidence="1">
    <location>
        <position position="634"/>
    </location>
</feature>
<proteinExistence type="predicted"/>
<evidence type="ECO:0000313" key="2">
    <source>
        <dbReference type="Proteomes" id="UP000805193"/>
    </source>
</evidence>
<protein>
    <submittedName>
        <fullName evidence="1">Uncharacterized protein</fullName>
    </submittedName>
</protein>
<accession>A0AC60QAL1</accession>
<comment type="caution">
    <text evidence="1">The sequence shown here is derived from an EMBL/GenBank/DDBJ whole genome shotgun (WGS) entry which is preliminary data.</text>
</comment>
<feature type="non-terminal residue" evidence="1">
    <location>
        <position position="1"/>
    </location>
</feature>